<feature type="compositionally biased region" description="Basic residues" evidence="1">
    <location>
        <begin position="1"/>
        <end position="11"/>
    </location>
</feature>
<evidence type="ECO:0000259" key="2">
    <source>
        <dbReference type="Pfam" id="PF20700"/>
    </source>
</evidence>
<evidence type="ECO:0000313" key="3">
    <source>
        <dbReference type="EMBL" id="CAB4030850.1"/>
    </source>
</evidence>
<dbReference type="OrthoDB" id="5986605at2759"/>
<gene>
    <name evidence="3" type="ORF">PACLA_8A031501</name>
</gene>
<name>A0A6S7JNZ6_PARCT</name>
<proteinExistence type="predicted"/>
<organism evidence="3 4">
    <name type="scientific">Paramuricea clavata</name>
    <name type="common">Red gorgonian</name>
    <name type="synonym">Violescent sea-whip</name>
    <dbReference type="NCBI Taxonomy" id="317549"/>
    <lineage>
        <taxon>Eukaryota</taxon>
        <taxon>Metazoa</taxon>
        <taxon>Cnidaria</taxon>
        <taxon>Anthozoa</taxon>
        <taxon>Octocorallia</taxon>
        <taxon>Malacalcyonacea</taxon>
        <taxon>Plexauridae</taxon>
        <taxon>Paramuricea</taxon>
    </lineage>
</organism>
<dbReference type="Pfam" id="PF20700">
    <property type="entry name" value="Mutator"/>
    <property type="match status" value="1"/>
</dbReference>
<dbReference type="Proteomes" id="UP001152795">
    <property type="component" value="Unassembled WGS sequence"/>
</dbReference>
<feature type="compositionally biased region" description="Polar residues" evidence="1">
    <location>
        <begin position="31"/>
        <end position="47"/>
    </location>
</feature>
<dbReference type="EMBL" id="CACRXK020017179">
    <property type="protein sequence ID" value="CAB4030850.1"/>
    <property type="molecule type" value="Genomic_DNA"/>
</dbReference>
<dbReference type="InterPro" id="IPR049012">
    <property type="entry name" value="Mutator_transp_dom"/>
</dbReference>
<evidence type="ECO:0000313" key="4">
    <source>
        <dbReference type="Proteomes" id="UP001152795"/>
    </source>
</evidence>
<protein>
    <recommendedName>
        <fullName evidence="2">Mutator-like transposase domain-containing protein</fullName>
    </recommendedName>
</protein>
<dbReference type="AlphaFoldDB" id="A0A6S7JNZ6"/>
<reference evidence="3" key="1">
    <citation type="submission" date="2020-04" db="EMBL/GenBank/DDBJ databases">
        <authorList>
            <person name="Alioto T."/>
            <person name="Alioto T."/>
            <person name="Gomez Garrido J."/>
        </authorList>
    </citation>
    <scope>NUCLEOTIDE SEQUENCE</scope>
    <source>
        <strain evidence="3">A484AB</strain>
    </source>
</reference>
<evidence type="ECO:0000256" key="1">
    <source>
        <dbReference type="SAM" id="MobiDB-lite"/>
    </source>
</evidence>
<feature type="region of interest" description="Disordered" evidence="1">
    <location>
        <begin position="1"/>
        <end position="59"/>
    </location>
</feature>
<comment type="caution">
    <text evidence="3">The sequence shown here is derived from an EMBL/GenBank/DDBJ whole genome shotgun (WGS) entry which is preliminary data.</text>
</comment>
<keyword evidence="4" id="KW-1185">Reference proteome</keyword>
<feature type="domain" description="Mutator-like transposase" evidence="2">
    <location>
        <begin position="57"/>
        <end position="185"/>
    </location>
</feature>
<accession>A0A6S7JNZ6</accession>
<sequence>MPKVSKKRRFHGISSWDISRNSQTDEETHEGSSQEPRNISTPVTETASMRKVGHQTEDEDLENSYSYRMTELSECTKCDTKLELQTSGSTTESWTNRSSTDVNRRMVYAACEMGVGREAMATMCDIFNMPPPCNQNAWNSHVNALYDAHKKAVSDNLQKAREKVCALHQPNDNDAVEIGVSYDGT</sequence>